<dbReference type="SMART" id="SM00028">
    <property type="entry name" value="TPR"/>
    <property type="match status" value="4"/>
</dbReference>
<feature type="repeat" description="TPR" evidence="3">
    <location>
        <begin position="139"/>
        <end position="172"/>
    </location>
</feature>
<name>A0A9P1K1V4_9PROT</name>
<dbReference type="Pfam" id="PF13432">
    <property type="entry name" value="TPR_16"/>
    <property type="match status" value="1"/>
</dbReference>
<sequence length="368" mass="40479">MGRSFRRLGDTEQAIQAFRRAIDANPEHALAYGLLADCLRAARRPEADDIHCTALSLEPRYAAAAAAIDLADQASHLQHRDPGSALALLERAYALDPAGDARSIVVDVLLQMADPLTHSDPATALLTLEKGALMFPDNPGILAQLGRAYDVTERWDEAIHCFEASLRIAPGQMSLLFRLATTLNEACRFEETITIDRHVPTPPPPEIASLHLYQAMALIGLNRGGEAVRLLQSSPSQSTSALATLGLAHLAAGEIDQAEDTLTRAMKIEAQHPAILGWLGLTQQRRGHFEQALDLHNRAIKAAPSLIMSRFDRALTLEAMNRRTEALEEHRHVLSHVRRGLEYYIRTRPWAAAGTLRTYQDLGLALMR</sequence>
<keyword evidence="2 3" id="KW-0802">TPR repeat</keyword>
<accession>A0A9P1K1V4</accession>
<dbReference type="InterPro" id="IPR019734">
    <property type="entry name" value="TPR_rpt"/>
</dbReference>
<dbReference type="PANTHER" id="PTHR12558">
    <property type="entry name" value="CELL DIVISION CYCLE 16,23,27"/>
    <property type="match status" value="1"/>
</dbReference>
<reference evidence="4 5" key="1">
    <citation type="journal article" date="2011" name="PLoS Genet.">
        <title>Azospirillum genomes reveal transition of bacteria from aquatic to terrestrial environments.</title>
        <authorList>
            <person name="Wisniewski-Dye F."/>
            <person name="Borziak K."/>
            <person name="Khalsa-Moyers G."/>
            <person name="Alexandre G."/>
            <person name="Sukharnikov L.O."/>
            <person name="Wuichet K."/>
            <person name="Hurst G.B."/>
            <person name="McDonald W.H."/>
            <person name="Robertson J.S."/>
            <person name="Barbe V."/>
            <person name="Calteau A."/>
            <person name="Rouy Z."/>
            <person name="Mangenot S."/>
            <person name="Prigent-Combaret C."/>
            <person name="Normand P."/>
            <person name="Boyer M."/>
            <person name="Siguier P."/>
            <person name="Dessaux Y."/>
            <person name="Elmerich C."/>
            <person name="Condemine G."/>
            <person name="Krishnen G."/>
            <person name="Kennedy I."/>
            <person name="Paterson A.H."/>
            <person name="Gonzalez V."/>
            <person name="Mavingui P."/>
            <person name="Zhulin I.B."/>
        </authorList>
    </citation>
    <scope>NUCLEOTIDE SEQUENCE [LARGE SCALE GENOMIC DNA]</scope>
    <source>
        <strain evidence="4 5">Sp245</strain>
    </source>
</reference>
<dbReference type="EMBL" id="HE577333">
    <property type="protein sequence ID" value="CCD03977.1"/>
    <property type="molecule type" value="Genomic_DNA"/>
</dbReference>
<dbReference type="PANTHER" id="PTHR12558:SF13">
    <property type="entry name" value="CELL DIVISION CYCLE PROTEIN 27 HOMOLOG"/>
    <property type="match status" value="1"/>
</dbReference>
<dbReference type="InterPro" id="IPR011990">
    <property type="entry name" value="TPR-like_helical_dom_sf"/>
</dbReference>
<feature type="repeat" description="TPR" evidence="3">
    <location>
        <begin position="1"/>
        <end position="28"/>
    </location>
</feature>
<evidence type="ECO:0000256" key="1">
    <source>
        <dbReference type="ARBA" id="ARBA00022737"/>
    </source>
</evidence>
<dbReference type="PROSITE" id="PS50005">
    <property type="entry name" value="TPR"/>
    <property type="match status" value="4"/>
</dbReference>
<dbReference type="AlphaFoldDB" id="A0A9P1K1V4"/>
<evidence type="ECO:0008006" key="6">
    <source>
        <dbReference type="Google" id="ProtNLM"/>
    </source>
</evidence>
<dbReference type="Pfam" id="PF14559">
    <property type="entry name" value="TPR_19"/>
    <property type="match status" value="1"/>
</dbReference>
<dbReference type="Proteomes" id="UP000007319">
    <property type="component" value="Plasmid AZOBR_p6"/>
</dbReference>
<dbReference type="SUPFAM" id="SSF48452">
    <property type="entry name" value="TPR-like"/>
    <property type="match status" value="2"/>
</dbReference>
<keyword evidence="4" id="KW-0614">Plasmid</keyword>
<evidence type="ECO:0000313" key="4">
    <source>
        <dbReference type="EMBL" id="CCD03977.1"/>
    </source>
</evidence>
<keyword evidence="1" id="KW-0677">Repeat</keyword>
<gene>
    <name evidence="4" type="ORF">AZOBR_p60041</name>
</gene>
<dbReference type="Gene3D" id="1.25.40.10">
    <property type="entry name" value="Tetratricopeptide repeat domain"/>
    <property type="match status" value="2"/>
</dbReference>
<dbReference type="KEGG" id="abs:AZOBR_p60041"/>
<organism evidence="4 5">
    <name type="scientific">Azospirillum baldaniorum</name>
    <dbReference type="NCBI Taxonomy" id="1064539"/>
    <lineage>
        <taxon>Bacteria</taxon>
        <taxon>Pseudomonadati</taxon>
        <taxon>Pseudomonadota</taxon>
        <taxon>Alphaproteobacteria</taxon>
        <taxon>Rhodospirillales</taxon>
        <taxon>Azospirillaceae</taxon>
        <taxon>Azospirillum</taxon>
    </lineage>
</organism>
<proteinExistence type="predicted"/>
<geneLocation type="plasmid" evidence="4 5">
    <name>AZOBR_p6</name>
</geneLocation>
<dbReference type="InterPro" id="IPR013105">
    <property type="entry name" value="TPR_2"/>
</dbReference>
<keyword evidence="5" id="KW-1185">Reference proteome</keyword>
<feature type="repeat" description="TPR" evidence="3">
    <location>
        <begin position="273"/>
        <end position="306"/>
    </location>
</feature>
<dbReference type="Pfam" id="PF07719">
    <property type="entry name" value="TPR_2"/>
    <property type="match status" value="1"/>
</dbReference>
<protein>
    <recommendedName>
        <fullName evidence="6">Tetratricopeptide repeat protein</fullName>
    </recommendedName>
</protein>
<evidence type="ECO:0000313" key="5">
    <source>
        <dbReference type="Proteomes" id="UP000007319"/>
    </source>
</evidence>
<dbReference type="PROSITE" id="PS50293">
    <property type="entry name" value="TPR_REGION"/>
    <property type="match status" value="1"/>
</dbReference>
<evidence type="ECO:0000256" key="3">
    <source>
        <dbReference type="PROSITE-ProRule" id="PRU00339"/>
    </source>
</evidence>
<feature type="repeat" description="TPR" evidence="3">
    <location>
        <begin position="239"/>
        <end position="272"/>
    </location>
</feature>
<evidence type="ECO:0000256" key="2">
    <source>
        <dbReference type="ARBA" id="ARBA00022803"/>
    </source>
</evidence>